<dbReference type="Proteomes" id="UP001470809">
    <property type="component" value="Chromosome"/>
</dbReference>
<reference evidence="1 2" key="2">
    <citation type="submission" date="2024-08" db="EMBL/GenBank/DDBJ databases">
        <title>Phylogenomic analyses of a clade within the roseobacter group suggest taxonomic reassignments of species of the genera Aestuariivita, Citreicella, Loktanella, Nautella, Pelagibaca, Ruegeria, Thalassobius, Thiobacimonas and Tropicibacter, and the proposal o.</title>
        <authorList>
            <person name="Jeon C.O."/>
        </authorList>
    </citation>
    <scope>NUCLEOTIDE SEQUENCE [LARGE SCALE GENOMIC DNA]</scope>
    <source>
        <strain evidence="1 2">SS1-5</strain>
    </source>
</reference>
<evidence type="ECO:0000313" key="1">
    <source>
        <dbReference type="EMBL" id="WZU66906.1"/>
    </source>
</evidence>
<organism evidence="1 2">
    <name type="scientific">Yoonia rhodophyticola</name>
    <dbReference type="NCBI Taxonomy" id="3137370"/>
    <lineage>
        <taxon>Bacteria</taxon>
        <taxon>Pseudomonadati</taxon>
        <taxon>Pseudomonadota</taxon>
        <taxon>Alphaproteobacteria</taxon>
        <taxon>Rhodobacterales</taxon>
        <taxon>Paracoccaceae</taxon>
        <taxon>Yoonia</taxon>
    </lineage>
</organism>
<dbReference type="Pfam" id="PF11066">
    <property type="entry name" value="DUF2867"/>
    <property type="match status" value="1"/>
</dbReference>
<accession>A0AAN0M892</accession>
<dbReference type="EMBL" id="CP151767">
    <property type="protein sequence ID" value="WZU66906.1"/>
    <property type="molecule type" value="Genomic_DNA"/>
</dbReference>
<reference evidence="2" key="1">
    <citation type="submission" date="2024-04" db="EMBL/GenBank/DDBJ databases">
        <title>Phylogenomic analyses of a clade within the roseobacter group suggest taxonomic reassignments of species of the genera Aestuariivita, Citreicella, Loktanella, Nautella, Pelagibaca, Ruegeria, Thalassobius, Thiobacimonas and Tropicibacter, and the proposal o.</title>
        <authorList>
            <person name="Jeon C.O."/>
        </authorList>
    </citation>
    <scope>NUCLEOTIDE SEQUENCE [LARGE SCALE GENOMIC DNA]</scope>
    <source>
        <strain evidence="2">SS1-5</strain>
    </source>
</reference>
<gene>
    <name evidence="1" type="ORF">AABB31_18240</name>
</gene>
<sequence>MPADVRKIDLPAVSALHQQRKAGDFLDCYSVASDLPPRRAAEIVTSFPGWAQALLGIRRIVTAPFGLDNDGPQTADKLGPFPVQSETETEILAGFDDKHLNFLVSVLSHQGQISLATWVAPHHLGGRLYLAAIMPFHIAIARNALVRVAAASQT</sequence>
<dbReference type="RefSeq" id="WP_342076225.1">
    <property type="nucleotide sequence ID" value="NZ_CP151767.2"/>
</dbReference>
<keyword evidence="2" id="KW-1185">Reference proteome</keyword>
<dbReference type="AlphaFoldDB" id="A0AAN0M892"/>
<name>A0AAN0M892_9RHOB</name>
<protein>
    <submittedName>
        <fullName evidence="1">DUF2867 domain-containing protein</fullName>
    </submittedName>
</protein>
<evidence type="ECO:0000313" key="2">
    <source>
        <dbReference type="Proteomes" id="UP001470809"/>
    </source>
</evidence>
<dbReference type="InterPro" id="IPR021295">
    <property type="entry name" value="DUF2867"/>
</dbReference>
<proteinExistence type="predicted"/>
<dbReference type="KEGG" id="yrh:AABB31_18240"/>